<sequence>MAQTAIGRLFRCQSCFRQSLISSRGYSKNAIPSFAPTSSTELDQILNRFREELFIPVGLGARQRRLIFQPKYSEKLEEEPITVTIGQDEKFQLRPLDPQSLPRKEEIVQVVSLMKTTKDWQNIIPFLVAMRMSRRFLTQGRWEWLIRKAGEADSLGIILELAKQSDKTGLKLREIDIVHRLFFALHQKAQAADFEGDSMMKTLSLAKQFAMLMEAPEHINHNITLDPKRRPFIIGVLLELSAARALDESEGRDEGGHVKSYAEKLLASWAPGSFDGKIQDWVRVDRMLQENVPIWNGIRLTLQVHGIAGNEALSTSLRNRLQQLSTLIDEQQKLVPEKVKERPTQGYKQSLLLYQN</sequence>
<keyword evidence="2" id="KW-1185">Reference proteome</keyword>
<reference evidence="1 2" key="1">
    <citation type="journal article" date="2015" name="Environ. Microbiol.">
        <title>Metagenome sequence of Elaphomyces granulatus from sporocarp tissue reveals Ascomycota ectomycorrhizal fingerprints of genome expansion and a Proteobacteria-rich microbiome.</title>
        <authorList>
            <person name="Quandt C.A."/>
            <person name="Kohler A."/>
            <person name="Hesse C.N."/>
            <person name="Sharpton T.J."/>
            <person name="Martin F."/>
            <person name="Spatafora J.W."/>
        </authorList>
    </citation>
    <scope>NUCLEOTIDE SEQUENCE [LARGE SCALE GENOMIC DNA]</scope>
    <source>
        <strain evidence="1 2">OSC145934</strain>
    </source>
</reference>
<gene>
    <name evidence="1" type="ORF">Egran_04174</name>
</gene>
<accession>A0A232LV89</accession>
<proteinExistence type="predicted"/>
<evidence type="ECO:0000313" key="2">
    <source>
        <dbReference type="Proteomes" id="UP000243515"/>
    </source>
</evidence>
<evidence type="ECO:0000313" key="1">
    <source>
        <dbReference type="EMBL" id="OXV08063.1"/>
    </source>
</evidence>
<organism evidence="1 2">
    <name type="scientific">Elaphomyces granulatus</name>
    <dbReference type="NCBI Taxonomy" id="519963"/>
    <lineage>
        <taxon>Eukaryota</taxon>
        <taxon>Fungi</taxon>
        <taxon>Dikarya</taxon>
        <taxon>Ascomycota</taxon>
        <taxon>Pezizomycotina</taxon>
        <taxon>Eurotiomycetes</taxon>
        <taxon>Eurotiomycetidae</taxon>
        <taxon>Eurotiales</taxon>
        <taxon>Elaphomycetaceae</taxon>
        <taxon>Elaphomyces</taxon>
    </lineage>
</organism>
<comment type="caution">
    <text evidence="1">The sequence shown here is derived from an EMBL/GenBank/DDBJ whole genome shotgun (WGS) entry which is preliminary data.</text>
</comment>
<dbReference type="OrthoDB" id="5405126at2759"/>
<dbReference type="AlphaFoldDB" id="A0A232LV89"/>
<name>A0A232LV89_9EURO</name>
<protein>
    <submittedName>
        <fullName evidence="1">Uncharacterized protein</fullName>
    </submittedName>
</protein>
<dbReference type="EMBL" id="NPHW01004337">
    <property type="protein sequence ID" value="OXV08063.1"/>
    <property type="molecule type" value="Genomic_DNA"/>
</dbReference>
<dbReference type="Proteomes" id="UP000243515">
    <property type="component" value="Unassembled WGS sequence"/>
</dbReference>